<accession>A0ACD3AL92</accession>
<dbReference type="EMBL" id="ML208418">
    <property type="protein sequence ID" value="TFK66019.1"/>
    <property type="molecule type" value="Genomic_DNA"/>
</dbReference>
<organism evidence="1 2">
    <name type="scientific">Pluteus cervinus</name>
    <dbReference type="NCBI Taxonomy" id="181527"/>
    <lineage>
        <taxon>Eukaryota</taxon>
        <taxon>Fungi</taxon>
        <taxon>Dikarya</taxon>
        <taxon>Basidiomycota</taxon>
        <taxon>Agaricomycotina</taxon>
        <taxon>Agaricomycetes</taxon>
        <taxon>Agaricomycetidae</taxon>
        <taxon>Agaricales</taxon>
        <taxon>Pluteineae</taxon>
        <taxon>Pluteaceae</taxon>
        <taxon>Pluteus</taxon>
    </lineage>
</organism>
<gene>
    <name evidence="1" type="ORF">BDN72DRAFT_170317</name>
</gene>
<reference evidence="1 2" key="1">
    <citation type="journal article" date="2019" name="Nat. Ecol. Evol.">
        <title>Megaphylogeny resolves global patterns of mushroom evolution.</title>
        <authorList>
            <person name="Varga T."/>
            <person name="Krizsan K."/>
            <person name="Foldi C."/>
            <person name="Dima B."/>
            <person name="Sanchez-Garcia M."/>
            <person name="Sanchez-Ramirez S."/>
            <person name="Szollosi G.J."/>
            <person name="Szarkandi J.G."/>
            <person name="Papp V."/>
            <person name="Albert L."/>
            <person name="Andreopoulos W."/>
            <person name="Angelini C."/>
            <person name="Antonin V."/>
            <person name="Barry K.W."/>
            <person name="Bougher N.L."/>
            <person name="Buchanan P."/>
            <person name="Buyck B."/>
            <person name="Bense V."/>
            <person name="Catcheside P."/>
            <person name="Chovatia M."/>
            <person name="Cooper J."/>
            <person name="Damon W."/>
            <person name="Desjardin D."/>
            <person name="Finy P."/>
            <person name="Geml J."/>
            <person name="Haridas S."/>
            <person name="Hughes K."/>
            <person name="Justo A."/>
            <person name="Karasinski D."/>
            <person name="Kautmanova I."/>
            <person name="Kiss B."/>
            <person name="Kocsube S."/>
            <person name="Kotiranta H."/>
            <person name="LaButti K.M."/>
            <person name="Lechner B.E."/>
            <person name="Liimatainen K."/>
            <person name="Lipzen A."/>
            <person name="Lukacs Z."/>
            <person name="Mihaltcheva S."/>
            <person name="Morgado L.N."/>
            <person name="Niskanen T."/>
            <person name="Noordeloos M.E."/>
            <person name="Ohm R.A."/>
            <person name="Ortiz-Santana B."/>
            <person name="Ovrebo C."/>
            <person name="Racz N."/>
            <person name="Riley R."/>
            <person name="Savchenko A."/>
            <person name="Shiryaev A."/>
            <person name="Soop K."/>
            <person name="Spirin V."/>
            <person name="Szebenyi C."/>
            <person name="Tomsovsky M."/>
            <person name="Tulloss R.E."/>
            <person name="Uehling J."/>
            <person name="Grigoriev I.V."/>
            <person name="Vagvolgyi C."/>
            <person name="Papp T."/>
            <person name="Martin F.M."/>
            <person name="Miettinen O."/>
            <person name="Hibbett D.S."/>
            <person name="Nagy L.G."/>
        </authorList>
    </citation>
    <scope>NUCLEOTIDE SEQUENCE [LARGE SCALE GENOMIC DNA]</scope>
    <source>
        <strain evidence="1 2">NL-1719</strain>
    </source>
</reference>
<name>A0ACD3AL92_9AGAR</name>
<protein>
    <submittedName>
        <fullName evidence="1">Uncharacterized protein</fullName>
    </submittedName>
</protein>
<sequence>MVIEEILHAILNLQDMVPEILPTTPRGVNRLGGTMLEIFNHPLEDSTLENASRDPDVLSIQITFTPNPEEEQEQKVVTKKPSQRWANQVEKFVHMVGTMGVFARKASTFLLGFLILYLTIRITTFAVVLIFRIAVWLFSPFAYLLALRAQVPTTPSDSSNTTTITIAAAAPRIQARVEGPVQFMEVACPGPKTRIHDWEVVSFTLTSDQRVVPIEYTLDLANAHQVSMLDVDKQDTKMRVVVDGVVRGLTRDFDLNPDVDCGDGLGPGGFRNCMTMGHSVGQLTITSGLHKVNIQYAGKGMYVSIRDLNFLA</sequence>
<evidence type="ECO:0000313" key="2">
    <source>
        <dbReference type="Proteomes" id="UP000308600"/>
    </source>
</evidence>
<evidence type="ECO:0000313" key="1">
    <source>
        <dbReference type="EMBL" id="TFK66019.1"/>
    </source>
</evidence>
<proteinExistence type="predicted"/>
<keyword evidence="2" id="KW-1185">Reference proteome</keyword>
<dbReference type="Proteomes" id="UP000308600">
    <property type="component" value="Unassembled WGS sequence"/>
</dbReference>